<dbReference type="EMBL" id="JANPWB010000009">
    <property type="protein sequence ID" value="KAJ1157284.1"/>
    <property type="molecule type" value="Genomic_DNA"/>
</dbReference>
<gene>
    <name evidence="1" type="ORF">NDU88_009999</name>
</gene>
<organism evidence="1 2">
    <name type="scientific">Pleurodeles waltl</name>
    <name type="common">Iberian ribbed newt</name>
    <dbReference type="NCBI Taxonomy" id="8319"/>
    <lineage>
        <taxon>Eukaryota</taxon>
        <taxon>Metazoa</taxon>
        <taxon>Chordata</taxon>
        <taxon>Craniata</taxon>
        <taxon>Vertebrata</taxon>
        <taxon>Euteleostomi</taxon>
        <taxon>Amphibia</taxon>
        <taxon>Batrachia</taxon>
        <taxon>Caudata</taxon>
        <taxon>Salamandroidea</taxon>
        <taxon>Salamandridae</taxon>
        <taxon>Pleurodelinae</taxon>
        <taxon>Pleurodeles</taxon>
    </lineage>
</organism>
<evidence type="ECO:0000313" key="1">
    <source>
        <dbReference type="EMBL" id="KAJ1157284.1"/>
    </source>
</evidence>
<sequence length="133" mass="14327">MQPQHSTWTSGLAQLHSNDFRLRLGTTAAHQKFCGPPAGLTVPVGRSPTCGTRGIGSEDNAASSLALADAGNPREQCSESTMRLTRSALAWQQARTLCSTSPQSLRPVRVTLHTPGHVNSDVQQPILSVRWTR</sequence>
<keyword evidence="2" id="KW-1185">Reference proteome</keyword>
<protein>
    <submittedName>
        <fullName evidence="1">Uncharacterized protein</fullName>
    </submittedName>
</protein>
<dbReference type="AlphaFoldDB" id="A0AAV7RY87"/>
<name>A0AAV7RY87_PLEWA</name>
<proteinExistence type="predicted"/>
<accession>A0AAV7RY87</accession>
<reference evidence="1" key="1">
    <citation type="journal article" date="2022" name="bioRxiv">
        <title>Sequencing and chromosome-scale assembly of the giantPleurodeles waltlgenome.</title>
        <authorList>
            <person name="Brown T."/>
            <person name="Elewa A."/>
            <person name="Iarovenko S."/>
            <person name="Subramanian E."/>
            <person name="Araus A.J."/>
            <person name="Petzold A."/>
            <person name="Susuki M."/>
            <person name="Suzuki K.-i.T."/>
            <person name="Hayashi T."/>
            <person name="Toyoda A."/>
            <person name="Oliveira C."/>
            <person name="Osipova E."/>
            <person name="Leigh N.D."/>
            <person name="Simon A."/>
            <person name="Yun M.H."/>
        </authorList>
    </citation>
    <scope>NUCLEOTIDE SEQUENCE</scope>
    <source>
        <strain evidence="1">20211129_DDA</strain>
        <tissue evidence="1">Liver</tissue>
    </source>
</reference>
<evidence type="ECO:0000313" key="2">
    <source>
        <dbReference type="Proteomes" id="UP001066276"/>
    </source>
</evidence>
<dbReference type="Proteomes" id="UP001066276">
    <property type="component" value="Chromosome 5"/>
</dbReference>
<comment type="caution">
    <text evidence="1">The sequence shown here is derived from an EMBL/GenBank/DDBJ whole genome shotgun (WGS) entry which is preliminary data.</text>
</comment>